<dbReference type="Proteomes" id="UP000176376">
    <property type="component" value="Unassembled WGS sequence"/>
</dbReference>
<dbReference type="STRING" id="1802074.A3J15_01925"/>
<evidence type="ECO:0000256" key="2">
    <source>
        <dbReference type="ARBA" id="ARBA00022448"/>
    </source>
</evidence>
<feature type="transmembrane region" description="Helical" evidence="7">
    <location>
        <begin position="103"/>
        <end position="126"/>
    </location>
</feature>
<feature type="transmembrane region" description="Helical" evidence="7">
    <location>
        <begin position="35"/>
        <end position="54"/>
    </location>
</feature>
<comment type="subcellular location">
    <subcellularLocation>
        <location evidence="1">Membrane</location>
        <topology evidence="1">Multi-pass membrane protein</topology>
    </subcellularLocation>
</comment>
<keyword evidence="5" id="KW-0406">Ion transport</keyword>
<dbReference type="Gene3D" id="1.20.1530.20">
    <property type="match status" value="1"/>
</dbReference>
<keyword evidence="2" id="KW-0813">Transport</keyword>
<keyword evidence="4 7" id="KW-1133">Transmembrane helix</keyword>
<evidence type="ECO:0000256" key="6">
    <source>
        <dbReference type="ARBA" id="ARBA00023136"/>
    </source>
</evidence>
<dbReference type="GO" id="GO:1902600">
    <property type="term" value="P:proton transmembrane transport"/>
    <property type="evidence" value="ECO:0007669"/>
    <property type="project" value="InterPro"/>
</dbReference>
<dbReference type="InterPro" id="IPR050794">
    <property type="entry name" value="CPA2_transporter"/>
</dbReference>
<feature type="transmembrane region" description="Helical" evidence="7">
    <location>
        <begin position="6"/>
        <end position="26"/>
    </location>
</feature>
<feature type="domain" description="Cation/H+ exchanger transmembrane" evidence="8">
    <location>
        <begin position="18"/>
        <end position="176"/>
    </location>
</feature>
<dbReference type="PANTHER" id="PTHR32468">
    <property type="entry name" value="CATION/H + ANTIPORTER"/>
    <property type="match status" value="1"/>
</dbReference>
<evidence type="ECO:0000256" key="3">
    <source>
        <dbReference type="ARBA" id="ARBA00022692"/>
    </source>
</evidence>
<evidence type="ECO:0000256" key="7">
    <source>
        <dbReference type="SAM" id="Phobius"/>
    </source>
</evidence>
<evidence type="ECO:0000313" key="10">
    <source>
        <dbReference type="Proteomes" id="UP000176376"/>
    </source>
</evidence>
<organism evidence="9 10">
    <name type="scientific">Candidatus Roizmanbacteria bacterium RIFCSPLOWO2_02_FULL_38_10</name>
    <dbReference type="NCBI Taxonomy" id="1802074"/>
    <lineage>
        <taxon>Bacteria</taxon>
        <taxon>Candidatus Roizmaniibacteriota</taxon>
    </lineage>
</organism>
<evidence type="ECO:0000256" key="5">
    <source>
        <dbReference type="ARBA" id="ARBA00023065"/>
    </source>
</evidence>
<keyword evidence="3 7" id="KW-0812">Transmembrane</keyword>
<protein>
    <recommendedName>
        <fullName evidence="8">Cation/H+ exchanger transmembrane domain-containing protein</fullName>
    </recommendedName>
</protein>
<dbReference type="InterPro" id="IPR038770">
    <property type="entry name" value="Na+/solute_symporter_sf"/>
</dbReference>
<reference evidence="9 10" key="1">
    <citation type="journal article" date="2016" name="Nat. Commun.">
        <title>Thousands of microbial genomes shed light on interconnected biogeochemical processes in an aquifer system.</title>
        <authorList>
            <person name="Anantharaman K."/>
            <person name="Brown C.T."/>
            <person name="Hug L.A."/>
            <person name="Sharon I."/>
            <person name="Castelle C.J."/>
            <person name="Probst A.J."/>
            <person name="Thomas B.C."/>
            <person name="Singh A."/>
            <person name="Wilkins M.J."/>
            <person name="Karaoz U."/>
            <person name="Brodie E.L."/>
            <person name="Williams K.H."/>
            <person name="Hubbard S.S."/>
            <person name="Banfield J.F."/>
        </authorList>
    </citation>
    <scope>NUCLEOTIDE SEQUENCE [LARGE SCALE GENOMIC DNA]</scope>
</reference>
<evidence type="ECO:0000313" key="9">
    <source>
        <dbReference type="EMBL" id="OGK56554.1"/>
    </source>
</evidence>
<dbReference type="InterPro" id="IPR006153">
    <property type="entry name" value="Cation/H_exchanger_TM"/>
</dbReference>
<feature type="transmembrane region" description="Helical" evidence="7">
    <location>
        <begin position="74"/>
        <end position="91"/>
    </location>
</feature>
<dbReference type="GO" id="GO:0015297">
    <property type="term" value="F:antiporter activity"/>
    <property type="evidence" value="ECO:0007669"/>
    <property type="project" value="InterPro"/>
</dbReference>
<gene>
    <name evidence="9" type="ORF">A3J15_01925</name>
</gene>
<evidence type="ECO:0000256" key="1">
    <source>
        <dbReference type="ARBA" id="ARBA00004141"/>
    </source>
</evidence>
<dbReference type="GO" id="GO:0016020">
    <property type="term" value="C:membrane"/>
    <property type="evidence" value="ECO:0007669"/>
    <property type="project" value="UniProtKB-SubCell"/>
</dbReference>
<dbReference type="EMBL" id="MGAY01000032">
    <property type="protein sequence ID" value="OGK56554.1"/>
    <property type="molecule type" value="Genomic_DNA"/>
</dbReference>
<feature type="transmembrane region" description="Helical" evidence="7">
    <location>
        <begin position="138"/>
        <end position="161"/>
    </location>
</feature>
<proteinExistence type="predicted"/>
<name>A0A1F7JLQ1_9BACT</name>
<dbReference type="PANTHER" id="PTHR32468:SF0">
    <property type="entry name" value="K(+)_H(+) ANTIPORTER 1"/>
    <property type="match status" value="1"/>
</dbReference>
<dbReference type="Pfam" id="PF00999">
    <property type="entry name" value="Na_H_Exchanger"/>
    <property type="match status" value="1"/>
</dbReference>
<evidence type="ECO:0000259" key="8">
    <source>
        <dbReference type="Pfam" id="PF00999"/>
    </source>
</evidence>
<comment type="caution">
    <text evidence="9">The sequence shown here is derived from an EMBL/GenBank/DDBJ whole genome shotgun (WGS) entry which is preliminary data.</text>
</comment>
<evidence type="ECO:0000256" key="4">
    <source>
        <dbReference type="ARBA" id="ARBA00022989"/>
    </source>
</evidence>
<keyword evidence="6 7" id="KW-0472">Membrane</keyword>
<sequence>MTHPELILFVFSLSVLLLAAIIFGYLAQYLRIPKVIGEILGGIILGPAVLGIAFPDVQQQLFSSSVPVSQARDALVKLGAIFLLFIIGLEINLPKIKELRKTIAWTAFFGSVSPFFMGFASIFFFPQIWNYSPSENRWLLPLFIGTALSISALPVIARILLDLELLKSKIGSIILSNSYN</sequence>
<accession>A0A1F7JLQ1</accession>
<dbReference type="AlphaFoldDB" id="A0A1F7JLQ1"/>